<proteinExistence type="predicted"/>
<protein>
    <submittedName>
        <fullName evidence="1">Uncharacterized protein</fullName>
    </submittedName>
</protein>
<name>A0ABS2NRY2_9FIRM</name>
<evidence type="ECO:0000313" key="2">
    <source>
        <dbReference type="Proteomes" id="UP001314796"/>
    </source>
</evidence>
<accession>A0ABS2NRY2</accession>
<dbReference type="RefSeq" id="WP_204403145.1">
    <property type="nucleotide sequence ID" value="NZ_JAFBEE010000016.1"/>
</dbReference>
<dbReference type="EMBL" id="JAFBEE010000016">
    <property type="protein sequence ID" value="MBM7615671.1"/>
    <property type="molecule type" value="Genomic_DNA"/>
</dbReference>
<comment type="caution">
    <text evidence="1">The sequence shown here is derived from an EMBL/GenBank/DDBJ whole genome shotgun (WGS) entry which is preliminary data.</text>
</comment>
<sequence>MITAYLVGISTHYEGEDIEIRYRIYENDELVVEKSRLEEYVKPAIVNHTALMILFREFDKKKEEQIIVYMNDPAINDQIRGVTQTKNRDVLKASRITREALNKSSNSIMIKDVSKDKEALERWNQEIEF</sequence>
<reference evidence="1 2" key="1">
    <citation type="submission" date="2021-01" db="EMBL/GenBank/DDBJ databases">
        <title>Genomic Encyclopedia of Type Strains, Phase IV (KMG-IV): sequencing the most valuable type-strain genomes for metagenomic binning, comparative biology and taxonomic classification.</title>
        <authorList>
            <person name="Goeker M."/>
        </authorList>
    </citation>
    <scope>NUCLEOTIDE SEQUENCE [LARGE SCALE GENOMIC DNA]</scope>
    <source>
        <strain evidence="1 2">DSM 25890</strain>
    </source>
</reference>
<keyword evidence="2" id="KW-1185">Reference proteome</keyword>
<evidence type="ECO:0000313" key="1">
    <source>
        <dbReference type="EMBL" id="MBM7615671.1"/>
    </source>
</evidence>
<organism evidence="1 2">
    <name type="scientific">Alkaliphilus hydrothermalis</name>
    <dbReference type="NCBI Taxonomy" id="1482730"/>
    <lineage>
        <taxon>Bacteria</taxon>
        <taxon>Bacillati</taxon>
        <taxon>Bacillota</taxon>
        <taxon>Clostridia</taxon>
        <taxon>Peptostreptococcales</taxon>
        <taxon>Natronincolaceae</taxon>
        <taxon>Alkaliphilus</taxon>
    </lineage>
</organism>
<dbReference type="Proteomes" id="UP001314796">
    <property type="component" value="Unassembled WGS sequence"/>
</dbReference>
<gene>
    <name evidence="1" type="ORF">JOC73_002245</name>
</gene>